<dbReference type="InterPro" id="IPR013785">
    <property type="entry name" value="Aldolase_TIM"/>
</dbReference>
<dbReference type="OrthoDB" id="276546at2759"/>
<dbReference type="Gene3D" id="3.20.20.70">
    <property type="entry name" value="Aldolase class I"/>
    <property type="match status" value="1"/>
</dbReference>
<gene>
    <name evidence="2" type="ORF">K469DRAFT_679395</name>
</gene>
<dbReference type="Proteomes" id="UP000800200">
    <property type="component" value="Unassembled WGS sequence"/>
</dbReference>
<evidence type="ECO:0000259" key="1">
    <source>
        <dbReference type="Pfam" id="PF00724"/>
    </source>
</evidence>
<evidence type="ECO:0000313" key="3">
    <source>
        <dbReference type="Proteomes" id="UP000800200"/>
    </source>
</evidence>
<dbReference type="GO" id="GO:0010181">
    <property type="term" value="F:FMN binding"/>
    <property type="evidence" value="ECO:0007669"/>
    <property type="project" value="InterPro"/>
</dbReference>
<proteinExistence type="predicted"/>
<accession>A0A6A6DBF3</accession>
<dbReference type="GO" id="GO:0003959">
    <property type="term" value="F:NADPH dehydrogenase activity"/>
    <property type="evidence" value="ECO:0007669"/>
    <property type="project" value="TreeGrafter"/>
</dbReference>
<feature type="domain" description="NADH:flavin oxidoreductase/NADH oxidase N-terminal" evidence="1">
    <location>
        <begin position="3"/>
        <end position="93"/>
    </location>
</feature>
<reference evidence="2" key="1">
    <citation type="journal article" date="2020" name="Stud. Mycol.">
        <title>101 Dothideomycetes genomes: a test case for predicting lifestyles and emergence of pathogens.</title>
        <authorList>
            <person name="Haridas S."/>
            <person name="Albert R."/>
            <person name="Binder M."/>
            <person name="Bloem J."/>
            <person name="Labutti K."/>
            <person name="Salamov A."/>
            <person name="Andreopoulos B."/>
            <person name="Baker S."/>
            <person name="Barry K."/>
            <person name="Bills G."/>
            <person name="Bluhm B."/>
            <person name="Cannon C."/>
            <person name="Castanera R."/>
            <person name="Culley D."/>
            <person name="Daum C."/>
            <person name="Ezra D."/>
            <person name="Gonzalez J."/>
            <person name="Henrissat B."/>
            <person name="Kuo A."/>
            <person name="Liang C."/>
            <person name="Lipzen A."/>
            <person name="Lutzoni F."/>
            <person name="Magnuson J."/>
            <person name="Mondo S."/>
            <person name="Nolan M."/>
            <person name="Ohm R."/>
            <person name="Pangilinan J."/>
            <person name="Park H.-J."/>
            <person name="Ramirez L."/>
            <person name="Alfaro M."/>
            <person name="Sun H."/>
            <person name="Tritt A."/>
            <person name="Yoshinaga Y."/>
            <person name="Zwiers L.-H."/>
            <person name="Turgeon B."/>
            <person name="Goodwin S."/>
            <person name="Spatafora J."/>
            <person name="Crous P."/>
            <person name="Grigoriev I."/>
        </authorList>
    </citation>
    <scope>NUCLEOTIDE SEQUENCE</scope>
    <source>
        <strain evidence="2">CBS 207.26</strain>
    </source>
</reference>
<name>A0A6A6DBF3_9PEZI</name>
<dbReference type="SUPFAM" id="SSF51395">
    <property type="entry name" value="FMN-linked oxidoreductases"/>
    <property type="match status" value="1"/>
</dbReference>
<dbReference type="EMBL" id="ML994723">
    <property type="protein sequence ID" value="KAF2175828.1"/>
    <property type="molecule type" value="Genomic_DNA"/>
</dbReference>
<organism evidence="2 3">
    <name type="scientific">Zopfia rhizophila CBS 207.26</name>
    <dbReference type="NCBI Taxonomy" id="1314779"/>
    <lineage>
        <taxon>Eukaryota</taxon>
        <taxon>Fungi</taxon>
        <taxon>Dikarya</taxon>
        <taxon>Ascomycota</taxon>
        <taxon>Pezizomycotina</taxon>
        <taxon>Dothideomycetes</taxon>
        <taxon>Dothideomycetes incertae sedis</taxon>
        <taxon>Zopfiaceae</taxon>
        <taxon>Zopfia</taxon>
    </lineage>
</organism>
<dbReference type="PANTHER" id="PTHR22893">
    <property type="entry name" value="NADH OXIDOREDUCTASE-RELATED"/>
    <property type="match status" value="1"/>
</dbReference>
<dbReference type="InterPro" id="IPR001155">
    <property type="entry name" value="OxRdtase_FMN_N"/>
</dbReference>
<evidence type="ECO:0000313" key="2">
    <source>
        <dbReference type="EMBL" id="KAF2175828.1"/>
    </source>
</evidence>
<dbReference type="Pfam" id="PF00724">
    <property type="entry name" value="Oxidored_FMN"/>
    <property type="match status" value="1"/>
</dbReference>
<sequence>MSKLFAPLKVGRKTLNQRIALVPMTHLRADNHHLPLPSMKEYYGQRASVPGTLLVTEAIVISPQHGVYQNIPGIHNSSQIAAWKEVTRTVHEYCPVLNAVHSARTDIGRTFAENS</sequence>
<dbReference type="InterPro" id="IPR045247">
    <property type="entry name" value="Oye-like"/>
</dbReference>
<dbReference type="PANTHER" id="PTHR22893:SF91">
    <property type="entry name" value="NADPH DEHYDROGENASE 2-RELATED"/>
    <property type="match status" value="1"/>
</dbReference>
<protein>
    <recommendedName>
        <fullName evidence="1">NADH:flavin oxidoreductase/NADH oxidase N-terminal domain-containing protein</fullName>
    </recommendedName>
</protein>
<dbReference type="AlphaFoldDB" id="A0A6A6DBF3"/>
<keyword evidence="3" id="KW-1185">Reference proteome</keyword>